<evidence type="ECO:0000313" key="1">
    <source>
        <dbReference type="EMBL" id="EGO52872.1"/>
    </source>
</evidence>
<dbReference type="PANTHER" id="PTHR35605">
    <property type="entry name" value="ECP2 EFFECTOR PROTEIN DOMAIN-CONTAINING PROTEIN-RELATED"/>
    <property type="match status" value="1"/>
</dbReference>
<dbReference type="HOGENOM" id="CLU_089018_0_0_1"/>
<dbReference type="AlphaFoldDB" id="F8MZI2"/>
<proteinExistence type="predicted"/>
<protein>
    <submittedName>
        <fullName evidence="1">Uncharacterized protein</fullName>
    </submittedName>
</protein>
<dbReference type="VEuPathDB" id="FungiDB:NEUTE1DRAFT_126302"/>
<name>F8MZI2_NEUT8</name>
<dbReference type="GeneID" id="20824934"/>
<evidence type="ECO:0000313" key="2">
    <source>
        <dbReference type="Proteomes" id="UP000008065"/>
    </source>
</evidence>
<dbReference type="RefSeq" id="XP_009856501.1">
    <property type="nucleotide sequence ID" value="XM_009858199.1"/>
</dbReference>
<accession>F8MZI2</accession>
<sequence length="273" mass="29553">MMDLEPRWDGDSMATASSEWMYRGSSSESLPSRSFTASFLSCSHLHLNPTVNIGTMRSSALLSGAILAILQAIPSSALPASDAKSAHDPIFGYGIEDIIWEVKAHPDGPTMNVTGTIQQVYDALDKANPNFRKDFGIDNTADSPVFATATESDSSYELESLVCNVFDYAQRTATTKGIEYLNNVPGTPANGPGPGNCGRVSCSYESAIYWCNDNPDVKSLDSYGSIGWAAQFVLNSHNRDCATIWGELPEDNGVKGRVFVKGNWNVVVRKDDC</sequence>
<dbReference type="OrthoDB" id="4589349at2759"/>
<dbReference type="EMBL" id="GL891382">
    <property type="protein sequence ID" value="EGO52872.1"/>
    <property type="molecule type" value="Genomic_DNA"/>
</dbReference>
<keyword evidence="2" id="KW-1185">Reference proteome</keyword>
<dbReference type="PANTHER" id="PTHR35605:SF1">
    <property type="entry name" value="ECP2 EFFECTOR PROTEIN DOMAIN-CONTAINING PROTEIN-RELATED"/>
    <property type="match status" value="1"/>
</dbReference>
<reference evidence="2" key="1">
    <citation type="journal article" date="2011" name="Genetics">
        <title>Massive changes in genome architecture accompany the transition to self-fertility in the filamentous fungus Neurospora tetrasperma.</title>
        <authorList>
            <person name="Ellison C.E."/>
            <person name="Stajich J.E."/>
            <person name="Jacobson D.J."/>
            <person name="Natvig D.O."/>
            <person name="Lapidus A."/>
            <person name="Foster B."/>
            <person name="Aerts A."/>
            <person name="Riley R."/>
            <person name="Lindquist E.A."/>
            <person name="Grigoriev I.V."/>
            <person name="Taylor J.W."/>
        </authorList>
    </citation>
    <scope>NUCLEOTIDE SEQUENCE [LARGE SCALE GENOMIC DNA]</scope>
    <source>
        <strain evidence="2">FGSC 2508 / P0657</strain>
    </source>
</reference>
<dbReference type="Proteomes" id="UP000008065">
    <property type="component" value="Unassembled WGS sequence"/>
</dbReference>
<gene>
    <name evidence="1" type="ORF">NEUTE1DRAFT_126302</name>
</gene>
<organism evidence="1 2">
    <name type="scientific">Neurospora tetrasperma (strain FGSC 2508 / ATCC MYA-4615 / P0657)</name>
    <dbReference type="NCBI Taxonomy" id="510951"/>
    <lineage>
        <taxon>Eukaryota</taxon>
        <taxon>Fungi</taxon>
        <taxon>Dikarya</taxon>
        <taxon>Ascomycota</taxon>
        <taxon>Pezizomycotina</taxon>
        <taxon>Sordariomycetes</taxon>
        <taxon>Sordariomycetidae</taxon>
        <taxon>Sordariales</taxon>
        <taxon>Sordariaceae</taxon>
        <taxon>Neurospora</taxon>
    </lineage>
</organism>
<dbReference type="KEGG" id="nte:NEUTE1DRAFT126302"/>